<proteinExistence type="predicted"/>
<dbReference type="OrthoDB" id="9787585at2"/>
<reference evidence="3 4" key="1">
    <citation type="submission" date="2018-11" db="EMBL/GenBank/DDBJ databases">
        <title>Trebonia kvetii gen.nov., sp.nov., a novel acidophilic actinobacterium, and proposal of the new actinobacterial family Treboniaceae fam. nov.</title>
        <authorList>
            <person name="Rapoport D."/>
            <person name="Sagova-Mareckova M."/>
            <person name="Sedlacek I."/>
            <person name="Provaznik J."/>
            <person name="Kralova S."/>
            <person name="Pavlinic D."/>
            <person name="Benes V."/>
            <person name="Kopecky J."/>
        </authorList>
    </citation>
    <scope>NUCLEOTIDE SEQUENCE [LARGE SCALE GENOMIC DNA]</scope>
    <source>
        <strain evidence="3 4">15Tr583</strain>
    </source>
</reference>
<keyword evidence="4" id="KW-1185">Reference proteome</keyword>
<evidence type="ECO:0000259" key="2">
    <source>
        <dbReference type="Pfam" id="PF13538"/>
    </source>
</evidence>
<dbReference type="PANTHER" id="PTHR11070:SF45">
    <property type="entry name" value="DNA 3'-5' HELICASE"/>
    <property type="match status" value="1"/>
</dbReference>
<protein>
    <submittedName>
        <fullName evidence="3">AAA family ATPase</fullName>
    </submittedName>
</protein>
<evidence type="ECO:0000256" key="1">
    <source>
        <dbReference type="SAM" id="MobiDB-lite"/>
    </source>
</evidence>
<feature type="compositionally biased region" description="Low complexity" evidence="1">
    <location>
        <begin position="1"/>
        <end position="21"/>
    </location>
</feature>
<dbReference type="Pfam" id="PF13538">
    <property type="entry name" value="UvrD_C_2"/>
    <property type="match status" value="1"/>
</dbReference>
<dbReference type="GO" id="GO:0000725">
    <property type="term" value="P:recombinational repair"/>
    <property type="evidence" value="ECO:0007669"/>
    <property type="project" value="TreeGrafter"/>
</dbReference>
<dbReference type="InterPro" id="IPR027417">
    <property type="entry name" value="P-loop_NTPase"/>
</dbReference>
<comment type="caution">
    <text evidence="3">The sequence shown here is derived from an EMBL/GenBank/DDBJ whole genome shotgun (WGS) entry which is preliminary data.</text>
</comment>
<dbReference type="GO" id="GO:0005524">
    <property type="term" value="F:ATP binding"/>
    <property type="evidence" value="ECO:0007669"/>
    <property type="project" value="InterPro"/>
</dbReference>
<dbReference type="GO" id="GO:0005829">
    <property type="term" value="C:cytosol"/>
    <property type="evidence" value="ECO:0007669"/>
    <property type="project" value="TreeGrafter"/>
</dbReference>
<evidence type="ECO:0000313" key="4">
    <source>
        <dbReference type="Proteomes" id="UP000460272"/>
    </source>
</evidence>
<dbReference type="RefSeq" id="WP_145850998.1">
    <property type="nucleotide sequence ID" value="NZ_RPFW01000001.1"/>
</dbReference>
<dbReference type="SUPFAM" id="SSF52540">
    <property type="entry name" value="P-loop containing nucleoside triphosphate hydrolases"/>
    <property type="match status" value="1"/>
</dbReference>
<feature type="region of interest" description="Disordered" evidence="1">
    <location>
        <begin position="1"/>
        <end position="23"/>
    </location>
</feature>
<accession>A0A6P2C4D6</accession>
<dbReference type="PANTHER" id="PTHR11070">
    <property type="entry name" value="UVRD / RECB / PCRA DNA HELICASE FAMILY MEMBER"/>
    <property type="match status" value="1"/>
</dbReference>
<organism evidence="3 4">
    <name type="scientific">Trebonia kvetii</name>
    <dbReference type="NCBI Taxonomy" id="2480626"/>
    <lineage>
        <taxon>Bacteria</taxon>
        <taxon>Bacillati</taxon>
        <taxon>Actinomycetota</taxon>
        <taxon>Actinomycetes</taxon>
        <taxon>Streptosporangiales</taxon>
        <taxon>Treboniaceae</taxon>
        <taxon>Trebonia</taxon>
    </lineage>
</organism>
<dbReference type="Proteomes" id="UP000460272">
    <property type="component" value="Unassembled WGS sequence"/>
</dbReference>
<dbReference type="GO" id="GO:0043138">
    <property type="term" value="F:3'-5' DNA helicase activity"/>
    <property type="evidence" value="ECO:0007669"/>
    <property type="project" value="TreeGrafter"/>
</dbReference>
<dbReference type="Gene3D" id="3.40.50.300">
    <property type="entry name" value="P-loop containing nucleotide triphosphate hydrolases"/>
    <property type="match status" value="2"/>
</dbReference>
<gene>
    <name evidence="3" type="ORF">EAS64_02045</name>
</gene>
<dbReference type="GO" id="GO:0003677">
    <property type="term" value="F:DNA binding"/>
    <property type="evidence" value="ECO:0007669"/>
    <property type="project" value="InterPro"/>
</dbReference>
<dbReference type="AlphaFoldDB" id="A0A6P2C4D6"/>
<dbReference type="InterPro" id="IPR027785">
    <property type="entry name" value="UvrD-like_helicase_C"/>
</dbReference>
<name>A0A6P2C4D6_9ACTN</name>
<feature type="domain" description="UvrD-like helicase C-terminal" evidence="2">
    <location>
        <begin position="660"/>
        <end position="703"/>
    </location>
</feature>
<evidence type="ECO:0000313" key="3">
    <source>
        <dbReference type="EMBL" id="TVZ06244.1"/>
    </source>
</evidence>
<dbReference type="EMBL" id="RPFW01000001">
    <property type="protein sequence ID" value="TVZ06244.1"/>
    <property type="molecule type" value="Genomic_DNA"/>
</dbReference>
<sequence length="738" mass="78870">MPADAGPAAAAAATADGPSADNDGTIAAERAHLALSREFLHLMCENVLTLAQNPMAGDRVSLEYLKADLYRRAEALKDLPDAPLFFGRLDYSELAESDKDFAGADFHIGRRHVHDPDGTPVVLDWRAPVSRPFYRASQSDPMGLTLRRRFGFSGGALTAFEDERFTGIGVTGNRSDDPLSNPSKLLITEIERPRSGPMRDIVATIQPEQDDIVRAGAGTTVCVQGAPGTGKTAVGLHRVAYLLYAHKELVTRRGVIVVGPNLAFLSYIRNVLPALGELDVTQTTVTELVASTQIRGTDTDEAAVVKGDARMAEVLRRALWSQLRAPKEALVVSRGARRLRLPAHEIEALAAELRERGARYGTGRDLLAHRIAHVLLTQLEAAGETCDDRTHDAMRRSAPVRRCVDEVWPKADPKKLVFALLSSQDLLIQNGFGLLSDAEIAVVAWQKPPRGLGSAPWSRADQVLIDEAADLIERTPSIAHIVVDEAQDLSPMEVRAIGRRCATGAATVLGDIAQGTTPWAATSWPTLLIHLGKPDAAVRELDVGYRVPRQILDFASLLLPSIAPGLAPARSLRADAGALRVTRVPAADIGARVAAECATALERPGSVAVICADEHVAENSRALRAAGLRFDVLGADDASVGGPAEDAGAGDPDAGRLTLVPVTLAKGLEFDHVVLVEPGSIATGEAYGLRRLYVALTRAVSRLSVFHAEPLPAELSLHTIGTGHDFWPVPAFSPCALQ</sequence>
<dbReference type="InterPro" id="IPR000212">
    <property type="entry name" value="DNA_helicase_UvrD/REP"/>
</dbReference>